<dbReference type="Proteomes" id="UP000054007">
    <property type="component" value="Unassembled WGS sequence"/>
</dbReference>
<name>A0A0D7ARL9_9AGAR</name>
<evidence type="ECO:0000313" key="2">
    <source>
        <dbReference type="EMBL" id="KIY60857.1"/>
    </source>
</evidence>
<gene>
    <name evidence="2" type="ORF">CYLTODRAFT_495487</name>
</gene>
<feature type="region of interest" description="Disordered" evidence="1">
    <location>
        <begin position="1"/>
        <end position="43"/>
    </location>
</feature>
<feature type="compositionally biased region" description="Polar residues" evidence="1">
    <location>
        <begin position="33"/>
        <end position="43"/>
    </location>
</feature>
<keyword evidence="3" id="KW-1185">Reference proteome</keyword>
<evidence type="ECO:0000313" key="3">
    <source>
        <dbReference type="Proteomes" id="UP000054007"/>
    </source>
</evidence>
<accession>A0A0D7ARL9</accession>
<feature type="compositionally biased region" description="Basic and acidic residues" evidence="1">
    <location>
        <begin position="190"/>
        <end position="200"/>
    </location>
</feature>
<sequence>MDSSNIPEQVVHQPRRKQRRRVQSNHARGMLGPTQSAQASATRVVTIPAPSNIRISTAREAGARGELSGGFDLSMRVGSRAPPADATTTTRATATAQPPAAHRPPVRQPPARPKPPMLGPFDTAVQPQAPEHGGSVDRYIHVTTRGGRVSTREWTQPHLPRVRQPLPLPDIAEEHEQENAEDLPAPTDNCDDHDQFDRRSKSPPNVGISDGWGDVWDIDEDEEVLAPEELLDENGEEKETGSGRKSYMTS</sequence>
<feature type="region of interest" description="Disordered" evidence="1">
    <location>
        <begin position="66"/>
        <end position="250"/>
    </location>
</feature>
<feature type="compositionally biased region" description="Low complexity" evidence="1">
    <location>
        <begin position="80"/>
        <end position="100"/>
    </location>
</feature>
<dbReference type="EMBL" id="KN881199">
    <property type="protein sequence ID" value="KIY60857.1"/>
    <property type="molecule type" value="Genomic_DNA"/>
</dbReference>
<feature type="non-terminal residue" evidence="2">
    <location>
        <position position="250"/>
    </location>
</feature>
<proteinExistence type="predicted"/>
<organism evidence="2 3">
    <name type="scientific">Cylindrobasidium torrendii FP15055 ss-10</name>
    <dbReference type="NCBI Taxonomy" id="1314674"/>
    <lineage>
        <taxon>Eukaryota</taxon>
        <taxon>Fungi</taxon>
        <taxon>Dikarya</taxon>
        <taxon>Basidiomycota</taxon>
        <taxon>Agaricomycotina</taxon>
        <taxon>Agaricomycetes</taxon>
        <taxon>Agaricomycetidae</taxon>
        <taxon>Agaricales</taxon>
        <taxon>Marasmiineae</taxon>
        <taxon>Physalacriaceae</taxon>
        <taxon>Cylindrobasidium</taxon>
    </lineage>
</organism>
<protein>
    <submittedName>
        <fullName evidence="2">Uncharacterized protein</fullName>
    </submittedName>
</protein>
<evidence type="ECO:0000256" key="1">
    <source>
        <dbReference type="SAM" id="MobiDB-lite"/>
    </source>
</evidence>
<feature type="compositionally biased region" description="Pro residues" evidence="1">
    <location>
        <begin position="106"/>
        <end position="118"/>
    </location>
</feature>
<feature type="compositionally biased region" description="Acidic residues" evidence="1">
    <location>
        <begin position="216"/>
        <end position="236"/>
    </location>
</feature>
<reference evidence="2 3" key="1">
    <citation type="journal article" date="2015" name="Fungal Genet. Biol.">
        <title>Evolution of novel wood decay mechanisms in Agaricales revealed by the genome sequences of Fistulina hepatica and Cylindrobasidium torrendii.</title>
        <authorList>
            <person name="Floudas D."/>
            <person name="Held B.W."/>
            <person name="Riley R."/>
            <person name="Nagy L.G."/>
            <person name="Koehler G."/>
            <person name="Ransdell A.S."/>
            <person name="Younus H."/>
            <person name="Chow J."/>
            <person name="Chiniquy J."/>
            <person name="Lipzen A."/>
            <person name="Tritt A."/>
            <person name="Sun H."/>
            <person name="Haridas S."/>
            <person name="LaButti K."/>
            <person name="Ohm R.A."/>
            <person name="Kues U."/>
            <person name="Blanchette R.A."/>
            <person name="Grigoriev I.V."/>
            <person name="Minto R.E."/>
            <person name="Hibbett D.S."/>
        </authorList>
    </citation>
    <scope>NUCLEOTIDE SEQUENCE [LARGE SCALE GENOMIC DNA]</scope>
    <source>
        <strain evidence="2 3">FP15055 ss-10</strain>
    </source>
</reference>
<feature type="compositionally biased region" description="Basic residues" evidence="1">
    <location>
        <begin position="13"/>
        <end position="23"/>
    </location>
</feature>
<dbReference type="AlphaFoldDB" id="A0A0D7ARL9"/>